<dbReference type="AlphaFoldDB" id="A0A165BKT9"/>
<sequence length="532" mass="59128">MQHRFASSWHSRLARKKFKLFPIRDVEVTVNAPEKLPAEELDTDFKRKYPPDAQLGEELAENARVWKVYRDEAIQHDDGLLAGWNNTIDILLTFAGLFSAAVTAFVVESYQFLQPAGLDLGAAFYALAVNDTATLQTLAISTSRPALAARWINGLWFTSLFFALAAAFLCILVKQWLDEYTARTRASSQNPKHWSRRRAFYFRAIDDWGVAGIISLLPLLLHAALFLFLAGTVVLLWSLSPALAAWLSGLASLLFCSYSTSVLIPVWHTACPFATPLAKHLRRSWHILCIWLLRRVLSTSEVVAGVAARWRHFLRLRHDLGAARPHPRSINLWKLRTSLQDIVEKPIFDQVLRMDPQFTDDASGLDAPSPGLVDELDYEALRWLILFVSDSDTNAVGIQALGALAPCTPLAELVYREGILPSTSQNSLLLASAAGCSATESIRVIRSLLALASDEAAPSLNAGCIVEHVPEIWQYWERALWGSTMTYADAQLLKYAALVPTKSSALVGNPNYAAIRNQTATWKRTPLLRPAV</sequence>
<keyword evidence="1" id="KW-0812">Transmembrane</keyword>
<protein>
    <recommendedName>
        <fullName evidence="2">DUF6535 domain-containing protein</fullName>
    </recommendedName>
</protein>
<feature type="transmembrane region" description="Helical" evidence="1">
    <location>
        <begin position="154"/>
        <end position="177"/>
    </location>
</feature>
<dbReference type="Proteomes" id="UP000077266">
    <property type="component" value="Unassembled WGS sequence"/>
</dbReference>
<gene>
    <name evidence="3" type="ORF">EXIGLDRAFT_845219</name>
</gene>
<dbReference type="InterPro" id="IPR045338">
    <property type="entry name" value="DUF6535"/>
</dbReference>
<feature type="transmembrane region" description="Helical" evidence="1">
    <location>
        <begin position="90"/>
        <end position="110"/>
    </location>
</feature>
<feature type="transmembrane region" description="Helical" evidence="1">
    <location>
        <begin position="208"/>
        <end position="236"/>
    </location>
</feature>
<proteinExistence type="predicted"/>
<organism evidence="3 4">
    <name type="scientific">Exidia glandulosa HHB12029</name>
    <dbReference type="NCBI Taxonomy" id="1314781"/>
    <lineage>
        <taxon>Eukaryota</taxon>
        <taxon>Fungi</taxon>
        <taxon>Dikarya</taxon>
        <taxon>Basidiomycota</taxon>
        <taxon>Agaricomycotina</taxon>
        <taxon>Agaricomycetes</taxon>
        <taxon>Auriculariales</taxon>
        <taxon>Exidiaceae</taxon>
        <taxon>Exidia</taxon>
    </lineage>
</organism>
<feature type="domain" description="DUF6535" evidence="2">
    <location>
        <begin position="66"/>
        <end position="238"/>
    </location>
</feature>
<accession>A0A165BKT9</accession>
<evidence type="ECO:0000256" key="1">
    <source>
        <dbReference type="SAM" id="Phobius"/>
    </source>
</evidence>
<keyword evidence="4" id="KW-1185">Reference proteome</keyword>
<evidence type="ECO:0000259" key="2">
    <source>
        <dbReference type="Pfam" id="PF20153"/>
    </source>
</evidence>
<evidence type="ECO:0000313" key="4">
    <source>
        <dbReference type="Proteomes" id="UP000077266"/>
    </source>
</evidence>
<keyword evidence="1" id="KW-0472">Membrane</keyword>
<feature type="transmembrane region" description="Helical" evidence="1">
    <location>
        <begin position="243"/>
        <end position="264"/>
    </location>
</feature>
<dbReference type="InParanoid" id="A0A165BKT9"/>
<evidence type="ECO:0000313" key="3">
    <source>
        <dbReference type="EMBL" id="KZV80825.1"/>
    </source>
</evidence>
<name>A0A165BKT9_EXIGL</name>
<reference evidence="3 4" key="1">
    <citation type="journal article" date="2016" name="Mol. Biol. Evol.">
        <title>Comparative Genomics of Early-Diverging Mushroom-Forming Fungi Provides Insights into the Origins of Lignocellulose Decay Capabilities.</title>
        <authorList>
            <person name="Nagy L.G."/>
            <person name="Riley R."/>
            <person name="Tritt A."/>
            <person name="Adam C."/>
            <person name="Daum C."/>
            <person name="Floudas D."/>
            <person name="Sun H."/>
            <person name="Yadav J.S."/>
            <person name="Pangilinan J."/>
            <person name="Larsson K.H."/>
            <person name="Matsuura K."/>
            <person name="Barry K."/>
            <person name="Labutti K."/>
            <person name="Kuo R."/>
            <person name="Ohm R.A."/>
            <person name="Bhattacharya S.S."/>
            <person name="Shirouzu T."/>
            <person name="Yoshinaga Y."/>
            <person name="Martin F.M."/>
            <person name="Grigoriev I.V."/>
            <person name="Hibbett D.S."/>
        </authorList>
    </citation>
    <scope>NUCLEOTIDE SEQUENCE [LARGE SCALE GENOMIC DNA]</scope>
    <source>
        <strain evidence="3 4">HHB12029</strain>
    </source>
</reference>
<dbReference type="Pfam" id="PF20153">
    <property type="entry name" value="DUF6535"/>
    <property type="match status" value="1"/>
</dbReference>
<dbReference type="EMBL" id="KV426445">
    <property type="protein sequence ID" value="KZV80825.1"/>
    <property type="molecule type" value="Genomic_DNA"/>
</dbReference>
<keyword evidence="1" id="KW-1133">Transmembrane helix</keyword>